<dbReference type="Pfam" id="PF00146">
    <property type="entry name" value="NADHdh"/>
    <property type="match status" value="1"/>
</dbReference>
<evidence type="ECO:0000256" key="2">
    <source>
        <dbReference type="ARBA" id="ARBA00022692"/>
    </source>
</evidence>
<evidence type="ECO:0000256" key="5">
    <source>
        <dbReference type="SAM" id="Phobius"/>
    </source>
</evidence>
<feature type="non-terminal residue" evidence="6">
    <location>
        <position position="67"/>
    </location>
</feature>
<evidence type="ECO:0000256" key="4">
    <source>
        <dbReference type="ARBA" id="ARBA00023136"/>
    </source>
</evidence>
<evidence type="ECO:0000256" key="1">
    <source>
        <dbReference type="ARBA" id="ARBA00004141"/>
    </source>
</evidence>
<accession>X0U2C9</accession>
<dbReference type="GO" id="GO:0005886">
    <property type="term" value="C:plasma membrane"/>
    <property type="evidence" value="ECO:0007669"/>
    <property type="project" value="TreeGrafter"/>
</dbReference>
<name>X0U2C9_9ZZZZ</name>
<dbReference type="InterPro" id="IPR052561">
    <property type="entry name" value="ComplexI_Subunit1"/>
</dbReference>
<sequence length="67" mass="7459">MHGLRIIALFVAAAAGTLLLGFLLRWVDRKVTAMVQWRKGPPWYQPIVDVIKLTGKENLMPATARGT</sequence>
<dbReference type="PANTHER" id="PTHR43359:SF1">
    <property type="entry name" value="FORMATE HYDROGENLYASE SUBUNIT 4-RELATED"/>
    <property type="match status" value="1"/>
</dbReference>
<gene>
    <name evidence="6" type="ORF">S01H1_29866</name>
</gene>
<dbReference type="EMBL" id="BARS01018352">
    <property type="protein sequence ID" value="GAF93506.1"/>
    <property type="molecule type" value="Genomic_DNA"/>
</dbReference>
<comment type="caution">
    <text evidence="6">The sequence shown here is derived from an EMBL/GenBank/DDBJ whole genome shotgun (WGS) entry which is preliminary data.</text>
</comment>
<reference evidence="6" key="1">
    <citation type="journal article" date="2014" name="Front. Microbiol.">
        <title>High frequency of phylogenetically diverse reductive dehalogenase-homologous genes in deep subseafloor sedimentary metagenomes.</title>
        <authorList>
            <person name="Kawai M."/>
            <person name="Futagami T."/>
            <person name="Toyoda A."/>
            <person name="Takaki Y."/>
            <person name="Nishi S."/>
            <person name="Hori S."/>
            <person name="Arai W."/>
            <person name="Tsubouchi T."/>
            <person name="Morono Y."/>
            <person name="Uchiyama I."/>
            <person name="Ito T."/>
            <person name="Fujiyama A."/>
            <person name="Inagaki F."/>
            <person name="Takami H."/>
        </authorList>
    </citation>
    <scope>NUCLEOTIDE SEQUENCE</scope>
    <source>
        <strain evidence="6">Expedition CK06-06</strain>
    </source>
</reference>
<feature type="transmembrane region" description="Helical" evidence="5">
    <location>
        <begin position="6"/>
        <end position="27"/>
    </location>
</feature>
<keyword evidence="2 5" id="KW-0812">Transmembrane</keyword>
<keyword evidence="4 5" id="KW-0472">Membrane</keyword>
<dbReference type="AlphaFoldDB" id="X0U2C9"/>
<dbReference type="PANTHER" id="PTHR43359">
    <property type="entry name" value="FORMATE HYDROGENLYASE SUBUNIT 4"/>
    <property type="match status" value="1"/>
</dbReference>
<proteinExistence type="predicted"/>
<evidence type="ECO:0000256" key="3">
    <source>
        <dbReference type="ARBA" id="ARBA00022989"/>
    </source>
</evidence>
<evidence type="ECO:0000313" key="6">
    <source>
        <dbReference type="EMBL" id="GAF93506.1"/>
    </source>
</evidence>
<protein>
    <submittedName>
        <fullName evidence="6">Uncharacterized protein</fullName>
    </submittedName>
</protein>
<dbReference type="InterPro" id="IPR001694">
    <property type="entry name" value="NADH_UbQ_OxRdtase_su1/FPO"/>
</dbReference>
<keyword evidence="3 5" id="KW-1133">Transmembrane helix</keyword>
<comment type="subcellular location">
    <subcellularLocation>
        <location evidence="1">Membrane</location>
        <topology evidence="1">Multi-pass membrane protein</topology>
    </subcellularLocation>
</comment>
<organism evidence="6">
    <name type="scientific">marine sediment metagenome</name>
    <dbReference type="NCBI Taxonomy" id="412755"/>
    <lineage>
        <taxon>unclassified sequences</taxon>
        <taxon>metagenomes</taxon>
        <taxon>ecological metagenomes</taxon>
    </lineage>
</organism>